<evidence type="ECO:0000313" key="6">
    <source>
        <dbReference type="RefSeq" id="XP_033770331.1"/>
    </source>
</evidence>
<evidence type="ECO:0000313" key="9">
    <source>
        <dbReference type="RefSeq" id="XP_033770335.1"/>
    </source>
</evidence>
<feature type="compositionally biased region" description="Polar residues" evidence="1">
    <location>
        <begin position="51"/>
        <end position="69"/>
    </location>
</feature>
<dbReference type="RefSeq" id="XP_033770342.1">
    <property type="nucleotide sequence ID" value="XM_033914451.1"/>
</dbReference>
<feature type="region of interest" description="Disordered" evidence="1">
    <location>
        <begin position="195"/>
        <end position="219"/>
    </location>
</feature>
<dbReference type="RefSeq" id="XP_033770333.1">
    <property type="nucleotide sequence ID" value="XM_033914442.1"/>
</dbReference>
<feature type="compositionally biased region" description="Low complexity" evidence="1">
    <location>
        <begin position="70"/>
        <end position="81"/>
    </location>
</feature>
<gene>
    <name evidence="3 4 5 6 7 8 9 10 11 12 13 14 15 16" type="primary">FAM217B</name>
</gene>
<reference evidence="3 4" key="1">
    <citation type="submission" date="2025-04" db="UniProtKB">
        <authorList>
            <consortium name="RefSeq"/>
        </authorList>
    </citation>
    <scope>IDENTIFICATION</scope>
</reference>
<feature type="compositionally biased region" description="Basic and acidic residues" evidence="1">
    <location>
        <begin position="108"/>
        <end position="122"/>
    </location>
</feature>
<dbReference type="PANTHER" id="PTHR22145:SF3">
    <property type="entry name" value="PROTEIN FAM217B"/>
    <property type="match status" value="1"/>
</dbReference>
<evidence type="ECO:0000313" key="14">
    <source>
        <dbReference type="RefSeq" id="XP_033770341.1"/>
    </source>
</evidence>
<sequence>MGPDIPNCPPLLDRAIKKKEGQSQGNNTRMVISKRGKGHPETKASKKPVPQLTSSPSKPGNNLSNSTKRVLQSSLSHVQQSYTKEERNGLNGSHQQNRIMNANSSTHKIQESKKAPSEKRLSEIGSQKKISSLRESSLDDPKRTEATSMRNSYVSKKSGSEILGNVTEVGCYPSQGTRQMFLDFESIRIIKEEADEDSASDLSDSERIPIPPSPFTPPDLNLRAEKIEPGSFDHLFDLGYKESEYYYPDFLPPPFNSWDLHQLAVFINTEGKHAPRPPPAGFLEKYVDRLLHLEWLQIQTIQNEKVKAVRSRPQTPSSSSRYVKSPGKSRSWHNQVTHKQLVHPESLSRLPPAQTSNQLRKDLHCEGESSQLYVCQRHAKVGDATGDTSSPQKHIHSVIKKKNENKKPQLLEMEACKCSPMLQSASNIRPSKQSLTFHSPSAPLKGLKTYVFVNTKKNGAASNCHTSVKKATSERKLKTNGVKQTSLEGGVCCCADPDLVLFI</sequence>
<evidence type="ECO:0000313" key="11">
    <source>
        <dbReference type="RefSeq" id="XP_033770337.1"/>
    </source>
</evidence>
<dbReference type="GeneID" id="117345588"/>
<dbReference type="RefSeq" id="XP_033770335.1">
    <property type="nucleotide sequence ID" value="XM_033914444.1"/>
</dbReference>
<feature type="compositionally biased region" description="Low complexity" evidence="1">
    <location>
        <begin position="311"/>
        <end position="321"/>
    </location>
</feature>
<dbReference type="CTD" id="63939"/>
<feature type="region of interest" description="Disordered" evidence="1">
    <location>
        <begin position="1"/>
        <end position="153"/>
    </location>
</feature>
<dbReference type="Proteomes" id="UP000515159">
    <property type="component" value="Chromosome 11"/>
</dbReference>
<evidence type="ECO:0000313" key="15">
    <source>
        <dbReference type="RefSeq" id="XP_033770342.1"/>
    </source>
</evidence>
<evidence type="ECO:0000313" key="4">
    <source>
        <dbReference type="RefSeq" id="XP_033770329.1"/>
    </source>
</evidence>
<dbReference type="RefSeq" id="XP_033770340.1">
    <property type="nucleotide sequence ID" value="XM_033914449.1"/>
</dbReference>
<dbReference type="RefSeq" id="XP_033770329.1">
    <property type="nucleotide sequence ID" value="XM_033914438.1"/>
</dbReference>
<dbReference type="InterPro" id="IPR029266">
    <property type="entry name" value="FAM217"/>
</dbReference>
<feature type="compositionally biased region" description="Polar residues" evidence="1">
    <location>
        <begin position="124"/>
        <end position="135"/>
    </location>
</feature>
<evidence type="ECO:0000313" key="5">
    <source>
        <dbReference type="RefSeq" id="XP_033770330.1"/>
    </source>
</evidence>
<feature type="compositionally biased region" description="Polar residues" evidence="1">
    <location>
        <begin position="90"/>
        <end position="107"/>
    </location>
</feature>
<proteinExistence type="predicted"/>
<evidence type="ECO:0000313" key="16">
    <source>
        <dbReference type="RefSeq" id="XP_033770343.1"/>
    </source>
</evidence>
<dbReference type="RefSeq" id="XP_033770341.1">
    <property type="nucleotide sequence ID" value="XM_033914450.1"/>
</dbReference>
<dbReference type="PANTHER" id="PTHR22145">
    <property type="entry name" value="SI:CH211-266K22.6"/>
    <property type="match status" value="1"/>
</dbReference>
<evidence type="ECO:0000313" key="7">
    <source>
        <dbReference type="RefSeq" id="XP_033770333.1"/>
    </source>
</evidence>
<evidence type="ECO:0000313" key="13">
    <source>
        <dbReference type="RefSeq" id="XP_033770340.1"/>
    </source>
</evidence>
<dbReference type="KEGG" id="gsh:117345588"/>
<dbReference type="RefSeq" id="XP_033770331.1">
    <property type="nucleotide sequence ID" value="XM_033914440.1"/>
</dbReference>
<dbReference type="OrthoDB" id="10027339at2759"/>
<dbReference type="RefSeq" id="XP_033770343.1">
    <property type="nucleotide sequence ID" value="XM_033914452.1"/>
</dbReference>
<evidence type="ECO:0000313" key="2">
    <source>
        <dbReference type="Proteomes" id="UP000515159"/>
    </source>
</evidence>
<evidence type="ECO:0000256" key="1">
    <source>
        <dbReference type="SAM" id="MobiDB-lite"/>
    </source>
</evidence>
<dbReference type="Pfam" id="PF15344">
    <property type="entry name" value="FAM217"/>
    <property type="match status" value="1"/>
</dbReference>
<evidence type="ECO:0000313" key="10">
    <source>
        <dbReference type="RefSeq" id="XP_033770336.1"/>
    </source>
</evidence>
<keyword evidence="2" id="KW-1185">Reference proteome</keyword>
<dbReference type="RefSeq" id="XP_033770337.1">
    <property type="nucleotide sequence ID" value="XM_033914446.1"/>
</dbReference>
<name>A0A6P8P4E7_GEOSA</name>
<feature type="compositionally biased region" description="Basic and acidic residues" evidence="1">
    <location>
        <begin position="136"/>
        <end position="145"/>
    </location>
</feature>
<evidence type="ECO:0000313" key="3">
    <source>
        <dbReference type="RefSeq" id="XP_033770328.1"/>
    </source>
</evidence>
<dbReference type="RefSeq" id="XP_033770334.1">
    <property type="nucleotide sequence ID" value="XM_033914443.1"/>
</dbReference>
<evidence type="ECO:0000313" key="8">
    <source>
        <dbReference type="RefSeq" id="XP_033770334.1"/>
    </source>
</evidence>
<protein>
    <submittedName>
        <fullName evidence="3 4">Protein FAM217B isoform X1</fullName>
    </submittedName>
</protein>
<dbReference type="RefSeq" id="XP_033770336.1">
    <property type="nucleotide sequence ID" value="XM_033914445.1"/>
</dbReference>
<accession>A0A6P8P4E7</accession>
<evidence type="ECO:0000313" key="12">
    <source>
        <dbReference type="RefSeq" id="XP_033770339.1"/>
    </source>
</evidence>
<dbReference type="RefSeq" id="XP_033770328.1">
    <property type="nucleotide sequence ID" value="XM_033914437.1"/>
</dbReference>
<dbReference type="AlphaFoldDB" id="A0A6P8P4E7"/>
<dbReference type="RefSeq" id="XP_033770330.1">
    <property type="nucleotide sequence ID" value="XM_033914439.1"/>
</dbReference>
<feature type="region of interest" description="Disordered" evidence="1">
    <location>
        <begin position="304"/>
        <end position="334"/>
    </location>
</feature>
<organism evidence="2 10">
    <name type="scientific">Geotrypetes seraphini</name>
    <name type="common">Gaboon caecilian</name>
    <name type="synonym">Caecilia seraphini</name>
    <dbReference type="NCBI Taxonomy" id="260995"/>
    <lineage>
        <taxon>Eukaryota</taxon>
        <taxon>Metazoa</taxon>
        <taxon>Chordata</taxon>
        <taxon>Craniata</taxon>
        <taxon>Vertebrata</taxon>
        <taxon>Euteleostomi</taxon>
        <taxon>Amphibia</taxon>
        <taxon>Gymnophiona</taxon>
        <taxon>Geotrypetes</taxon>
    </lineage>
</organism>
<dbReference type="RefSeq" id="XP_033770339.1">
    <property type="nucleotide sequence ID" value="XM_033914448.1"/>
</dbReference>